<evidence type="ECO:0000313" key="4">
    <source>
        <dbReference type="Proteomes" id="UP000039217"/>
    </source>
</evidence>
<dbReference type="Proteomes" id="UP000049023">
    <property type="component" value="Unassembled WGS sequence"/>
</dbReference>
<dbReference type="EMBL" id="CQQC01000429">
    <property type="protein sequence ID" value="CNV02062.1"/>
    <property type="molecule type" value="Genomic_DNA"/>
</dbReference>
<feature type="region of interest" description="Disordered" evidence="1">
    <location>
        <begin position="1"/>
        <end position="49"/>
    </location>
</feature>
<dbReference type="Proteomes" id="UP000039217">
    <property type="component" value="Unassembled WGS sequence"/>
</dbReference>
<proteinExistence type="predicted"/>
<protein>
    <submittedName>
        <fullName evidence="2">Uncharacterized protein</fullName>
    </submittedName>
</protein>
<evidence type="ECO:0000313" key="3">
    <source>
        <dbReference type="EMBL" id="CNV02062.1"/>
    </source>
</evidence>
<organism evidence="2 5">
    <name type="scientific">Mycobacterium tuberculosis</name>
    <dbReference type="NCBI Taxonomy" id="1773"/>
    <lineage>
        <taxon>Bacteria</taxon>
        <taxon>Bacillati</taxon>
        <taxon>Actinomycetota</taxon>
        <taxon>Actinomycetes</taxon>
        <taxon>Mycobacteriales</taxon>
        <taxon>Mycobacteriaceae</taxon>
        <taxon>Mycobacterium</taxon>
        <taxon>Mycobacterium tuberculosis complex</taxon>
    </lineage>
</organism>
<gene>
    <name evidence="3" type="ORF">ERS007661_01517</name>
    <name evidence="2" type="ORF">ERS027661_04622</name>
</gene>
<name>A0A655ALW4_MYCTX</name>
<reference evidence="4 5" key="1">
    <citation type="submission" date="2015-03" db="EMBL/GenBank/DDBJ databases">
        <authorList>
            <consortium name="Pathogen Informatics"/>
        </authorList>
    </citation>
    <scope>NUCLEOTIDE SEQUENCE [LARGE SCALE GENOMIC DNA]</scope>
    <source>
        <strain evidence="2 5">Bir 187</strain>
        <strain evidence="3 4">D00501624</strain>
    </source>
</reference>
<dbReference type="EMBL" id="CNFU01001681">
    <property type="protein sequence ID" value="CKT65786.1"/>
    <property type="molecule type" value="Genomic_DNA"/>
</dbReference>
<evidence type="ECO:0000313" key="5">
    <source>
        <dbReference type="Proteomes" id="UP000049023"/>
    </source>
</evidence>
<dbReference type="AlphaFoldDB" id="A0A655ALW4"/>
<accession>A0A655ALW4</accession>
<sequence length="86" mass="8610">MICELGGIEPAGSPQSHHPPVEAAYQPGARDGLHVAGGGRRLGRGKHGHSQGMFAAGFQGGCHRQHFLAGSAVCGGDVDDDGPVGG</sequence>
<evidence type="ECO:0000256" key="1">
    <source>
        <dbReference type="SAM" id="MobiDB-lite"/>
    </source>
</evidence>
<evidence type="ECO:0000313" key="2">
    <source>
        <dbReference type="EMBL" id="CKT65786.1"/>
    </source>
</evidence>